<feature type="transmembrane region" description="Helical" evidence="2">
    <location>
        <begin position="245"/>
        <end position="268"/>
    </location>
</feature>
<keyword evidence="2" id="KW-0472">Membrane</keyword>
<feature type="domain" description="Acyltransferase 3" evidence="3">
    <location>
        <begin position="19"/>
        <end position="325"/>
    </location>
</feature>
<dbReference type="PANTHER" id="PTHR37312:SF1">
    <property type="entry name" value="MEMBRANE-BOUND ACYLTRANSFERASE YKRP-RELATED"/>
    <property type="match status" value="1"/>
</dbReference>
<dbReference type="PANTHER" id="PTHR37312">
    <property type="entry name" value="MEMBRANE-BOUND ACYLTRANSFERASE YKRP-RELATED"/>
    <property type="match status" value="1"/>
</dbReference>
<evidence type="ECO:0000256" key="2">
    <source>
        <dbReference type="SAM" id="Phobius"/>
    </source>
</evidence>
<proteinExistence type="predicted"/>
<feature type="transmembrane region" description="Helical" evidence="2">
    <location>
        <begin position="275"/>
        <end position="295"/>
    </location>
</feature>
<feature type="transmembrane region" description="Helical" evidence="2">
    <location>
        <begin position="311"/>
        <end position="330"/>
    </location>
</feature>
<feature type="transmembrane region" description="Helical" evidence="2">
    <location>
        <begin position="117"/>
        <end position="133"/>
    </location>
</feature>
<dbReference type="Pfam" id="PF01757">
    <property type="entry name" value="Acyl_transf_3"/>
    <property type="match status" value="1"/>
</dbReference>
<dbReference type="RefSeq" id="WP_091185071.1">
    <property type="nucleotide sequence ID" value="NZ_FNRY01000001.1"/>
</dbReference>
<name>A0A1H4PP58_9MICO</name>
<dbReference type="GO" id="GO:0016747">
    <property type="term" value="F:acyltransferase activity, transferring groups other than amino-acyl groups"/>
    <property type="evidence" value="ECO:0007669"/>
    <property type="project" value="InterPro"/>
</dbReference>
<keyword evidence="2" id="KW-0812">Transmembrane</keyword>
<keyword evidence="5" id="KW-1185">Reference proteome</keyword>
<organism evidence="4 5">
    <name type="scientific">Paramicrobacterium humi</name>
    <dbReference type="NCBI Taxonomy" id="640635"/>
    <lineage>
        <taxon>Bacteria</taxon>
        <taxon>Bacillati</taxon>
        <taxon>Actinomycetota</taxon>
        <taxon>Actinomycetes</taxon>
        <taxon>Micrococcales</taxon>
        <taxon>Microbacteriaceae</taxon>
        <taxon>Paramicrobacterium</taxon>
    </lineage>
</organism>
<dbReference type="InterPro" id="IPR002656">
    <property type="entry name" value="Acyl_transf_3_dom"/>
</dbReference>
<feature type="transmembrane region" description="Helical" evidence="2">
    <location>
        <begin position="83"/>
        <end position="105"/>
    </location>
</feature>
<dbReference type="InterPro" id="IPR052734">
    <property type="entry name" value="Nod_factor_acetyltransferase"/>
</dbReference>
<evidence type="ECO:0000259" key="3">
    <source>
        <dbReference type="Pfam" id="PF01757"/>
    </source>
</evidence>
<feature type="transmembrane region" description="Helical" evidence="2">
    <location>
        <begin position="202"/>
        <end position="225"/>
    </location>
</feature>
<reference evidence="4 5" key="1">
    <citation type="submission" date="2016-10" db="EMBL/GenBank/DDBJ databases">
        <authorList>
            <person name="de Groot N.N."/>
        </authorList>
    </citation>
    <scope>NUCLEOTIDE SEQUENCE [LARGE SCALE GENOMIC DNA]</scope>
    <source>
        <strain evidence="4 5">DSM 21799</strain>
    </source>
</reference>
<feature type="transmembrane region" description="Helical" evidence="2">
    <location>
        <begin position="162"/>
        <end position="181"/>
    </location>
</feature>
<gene>
    <name evidence="4" type="ORF">SAMN04489806_2571</name>
</gene>
<sequence length="384" mass="43874">MSSTPPSGPVATPKARVPFWDNARFACIVLVVMGHAIQRLISDSDAALTVYLVIYAFHMPAFAMISGYFSKSGPPSVRQMKRVLTDIVLPYVFMETIWSFVQYLVEGKQELNPTKPSWTLWFLLALAIFRLVLPYFALLRWPLFWAIFLSVGVGYLDNVDNTFSLARVFGILPFFVLGWQVKHWRLVERWRLLERRPWWLRLAALGVFAGWVAVVAAFLDTWRAIDLRFWFFYDDSYDGLGEDQWWAGAVRLAIIVLGALLIAAFFVLIPRRENWMSGFGQSTMYVYLLHSFVLYPIRESGILKNEPFPELWLIGMLIVAFLIAVGLSTAPVRRLFRPLIEPKPKWIFAKHDGLPPGPSRTDPTGAKRPRTASVPTVRADGTKQ</sequence>
<keyword evidence="2" id="KW-1133">Transmembrane helix</keyword>
<dbReference type="Proteomes" id="UP000199183">
    <property type="component" value="Unassembled WGS sequence"/>
</dbReference>
<feature type="region of interest" description="Disordered" evidence="1">
    <location>
        <begin position="350"/>
        <end position="384"/>
    </location>
</feature>
<evidence type="ECO:0000313" key="4">
    <source>
        <dbReference type="EMBL" id="SEC09197.1"/>
    </source>
</evidence>
<dbReference type="OrthoDB" id="6623990at2"/>
<evidence type="ECO:0000256" key="1">
    <source>
        <dbReference type="SAM" id="MobiDB-lite"/>
    </source>
</evidence>
<protein>
    <submittedName>
        <fullName evidence="4">Fucose 4-O-acetylase</fullName>
    </submittedName>
</protein>
<dbReference type="STRING" id="640635.SAMN04489806_2571"/>
<dbReference type="EMBL" id="FNRY01000001">
    <property type="protein sequence ID" value="SEC09197.1"/>
    <property type="molecule type" value="Genomic_DNA"/>
</dbReference>
<accession>A0A1H4PP58</accession>
<evidence type="ECO:0000313" key="5">
    <source>
        <dbReference type="Proteomes" id="UP000199183"/>
    </source>
</evidence>
<dbReference type="AlphaFoldDB" id="A0A1H4PP58"/>
<feature type="transmembrane region" description="Helical" evidence="2">
    <location>
        <begin position="47"/>
        <end position="71"/>
    </location>
</feature>
<feature type="transmembrane region" description="Helical" evidence="2">
    <location>
        <begin position="23"/>
        <end position="41"/>
    </location>
</feature>